<evidence type="ECO:0000259" key="6">
    <source>
        <dbReference type="Pfam" id="PF07992"/>
    </source>
</evidence>
<accession>A0AAV7E9J3</accession>
<dbReference type="AlphaFoldDB" id="A0AAV7E9J3"/>
<dbReference type="PRINTS" id="PR00368">
    <property type="entry name" value="FADPNR"/>
</dbReference>
<evidence type="ECO:0000256" key="1">
    <source>
        <dbReference type="ARBA" id="ARBA00006442"/>
    </source>
</evidence>
<gene>
    <name evidence="7" type="ORF">H6P81_015747</name>
</gene>
<dbReference type="Proteomes" id="UP000825729">
    <property type="component" value="Unassembled WGS sequence"/>
</dbReference>
<proteinExistence type="inferred from homology"/>
<keyword evidence="2" id="KW-0285">Flavoprotein</keyword>
<sequence length="366" mass="40819">MSSCSDVWKEKKRVVVVGGGIAGALIVKQLQFHADVILVDPKEYFEMPWTWLRAMVEPTFAERGIIDHTDYFKNGRLVTATASSVSENEIMTSEGRYISFDYLVIATGHLDTVPMTRMQRLVTFRENHQKISYAKSVLVIGGGPTGVEFCAELVTAFPNKKITLVHSGPRLMEFVGTKAATKCYEWLAARNVDILLEQTVNLEAVTEEGTYETSRGETIVADCHFECTGRKLSSTWLQDTILQSSLDEEGRLAVDQHLRVKGYDHIFAIGDITNITEIKQGLYAQKHAQVAAKNIKNLLKGDKKAKLASYKPGKAIAMVTLGRKEAMAYFPFLTVVGCVPGFLKAKDYFVGRTRKQLGLEPHHHQS</sequence>
<comment type="function">
    <text evidence="5">Putative FAD-dependent oxidoreductase.</text>
</comment>
<dbReference type="FunFam" id="3.50.50.100:FF:000006">
    <property type="entry name" value="apoptosis-inducing factor 2"/>
    <property type="match status" value="1"/>
</dbReference>
<dbReference type="GO" id="GO:0050660">
    <property type="term" value="F:flavin adenine dinucleotide binding"/>
    <property type="evidence" value="ECO:0007669"/>
    <property type="project" value="TreeGrafter"/>
</dbReference>
<reference evidence="7 8" key="1">
    <citation type="submission" date="2021-07" db="EMBL/GenBank/DDBJ databases">
        <title>The Aristolochia fimbriata genome: insights into angiosperm evolution, floral development and chemical biosynthesis.</title>
        <authorList>
            <person name="Jiao Y."/>
        </authorList>
    </citation>
    <scope>NUCLEOTIDE SEQUENCE [LARGE SCALE GENOMIC DNA]</scope>
    <source>
        <strain evidence="7">IBCAS-2021</strain>
        <tissue evidence="7">Leaf</tissue>
    </source>
</reference>
<dbReference type="EMBL" id="JAINDJ010000006">
    <property type="protein sequence ID" value="KAG9444407.1"/>
    <property type="molecule type" value="Genomic_DNA"/>
</dbReference>
<keyword evidence="4" id="KW-0560">Oxidoreductase</keyword>
<dbReference type="Gene3D" id="3.50.50.100">
    <property type="match status" value="1"/>
</dbReference>
<evidence type="ECO:0000313" key="7">
    <source>
        <dbReference type="EMBL" id="KAG9444407.1"/>
    </source>
</evidence>
<dbReference type="GO" id="GO:0005737">
    <property type="term" value="C:cytoplasm"/>
    <property type="evidence" value="ECO:0007669"/>
    <property type="project" value="TreeGrafter"/>
</dbReference>
<protein>
    <recommendedName>
        <fullName evidence="6">FAD/NAD(P)-binding domain-containing protein</fullName>
    </recommendedName>
</protein>
<comment type="similarity">
    <text evidence="1">Belongs to the FAD-dependent oxidoreductase family.</text>
</comment>
<dbReference type="InterPro" id="IPR036188">
    <property type="entry name" value="FAD/NAD-bd_sf"/>
</dbReference>
<evidence type="ECO:0000256" key="4">
    <source>
        <dbReference type="ARBA" id="ARBA00023002"/>
    </source>
</evidence>
<keyword evidence="8" id="KW-1185">Reference proteome</keyword>
<evidence type="ECO:0000256" key="2">
    <source>
        <dbReference type="ARBA" id="ARBA00022630"/>
    </source>
</evidence>
<dbReference type="PANTHER" id="PTHR43735:SF3">
    <property type="entry name" value="FERROPTOSIS SUPPRESSOR PROTEIN 1"/>
    <property type="match status" value="1"/>
</dbReference>
<organism evidence="7 8">
    <name type="scientific">Aristolochia fimbriata</name>
    <name type="common">White veined hardy Dutchman's pipe vine</name>
    <dbReference type="NCBI Taxonomy" id="158543"/>
    <lineage>
        <taxon>Eukaryota</taxon>
        <taxon>Viridiplantae</taxon>
        <taxon>Streptophyta</taxon>
        <taxon>Embryophyta</taxon>
        <taxon>Tracheophyta</taxon>
        <taxon>Spermatophyta</taxon>
        <taxon>Magnoliopsida</taxon>
        <taxon>Magnoliidae</taxon>
        <taxon>Piperales</taxon>
        <taxon>Aristolochiaceae</taxon>
        <taxon>Aristolochia</taxon>
    </lineage>
</organism>
<dbReference type="Pfam" id="PF07992">
    <property type="entry name" value="Pyr_redox_2"/>
    <property type="match status" value="1"/>
</dbReference>
<comment type="caution">
    <text evidence="7">The sequence shown here is derived from an EMBL/GenBank/DDBJ whole genome shotgun (WGS) entry which is preliminary data.</text>
</comment>
<dbReference type="PANTHER" id="PTHR43735">
    <property type="entry name" value="APOPTOSIS-INDUCING FACTOR 1"/>
    <property type="match status" value="1"/>
</dbReference>
<dbReference type="InterPro" id="IPR023753">
    <property type="entry name" value="FAD/NAD-binding_dom"/>
</dbReference>
<evidence type="ECO:0000313" key="8">
    <source>
        <dbReference type="Proteomes" id="UP000825729"/>
    </source>
</evidence>
<evidence type="ECO:0000256" key="3">
    <source>
        <dbReference type="ARBA" id="ARBA00022827"/>
    </source>
</evidence>
<dbReference type="GO" id="GO:0004174">
    <property type="term" value="F:electron-transferring-flavoprotein dehydrogenase activity"/>
    <property type="evidence" value="ECO:0007669"/>
    <property type="project" value="TreeGrafter"/>
</dbReference>
<evidence type="ECO:0000256" key="5">
    <source>
        <dbReference type="ARBA" id="ARBA00057036"/>
    </source>
</evidence>
<dbReference type="SUPFAM" id="SSF51905">
    <property type="entry name" value="FAD/NAD(P)-binding domain"/>
    <property type="match status" value="1"/>
</dbReference>
<feature type="domain" description="FAD/NAD(P)-binding" evidence="6">
    <location>
        <begin position="13"/>
        <end position="286"/>
    </location>
</feature>
<name>A0AAV7E9J3_ARIFI</name>
<keyword evidence="3" id="KW-0274">FAD</keyword>